<dbReference type="Proteomes" id="UP000609346">
    <property type="component" value="Unassembled WGS sequence"/>
</dbReference>
<accession>A0ABR8MS23</accession>
<evidence type="ECO:0000313" key="4">
    <source>
        <dbReference type="Proteomes" id="UP000609346"/>
    </source>
</evidence>
<sequence length="91" mass="10335">MDDIHVHKRGPKQQKSATDKSVSLDNESKERERYGKLSEDVSRVLRNIVLTLLVLVILSQFALRSDGIRQHLSNAEKLEGMPFQKAGRALH</sequence>
<evidence type="ECO:0000256" key="1">
    <source>
        <dbReference type="SAM" id="MobiDB-lite"/>
    </source>
</evidence>
<name>A0ABR8MS23_9BACL</name>
<feature type="region of interest" description="Disordered" evidence="1">
    <location>
        <begin position="1"/>
        <end position="36"/>
    </location>
</feature>
<keyword evidence="2" id="KW-0812">Transmembrane</keyword>
<feature type="compositionally biased region" description="Basic and acidic residues" evidence="1">
    <location>
        <begin position="26"/>
        <end position="36"/>
    </location>
</feature>
<feature type="compositionally biased region" description="Basic residues" evidence="1">
    <location>
        <begin position="1"/>
        <end position="12"/>
    </location>
</feature>
<comment type="caution">
    <text evidence="3">The sequence shown here is derived from an EMBL/GenBank/DDBJ whole genome shotgun (WGS) entry which is preliminary data.</text>
</comment>
<proteinExistence type="predicted"/>
<organism evidence="3 4">
    <name type="scientific">Paenibacillus terricola</name>
    <dbReference type="NCBI Taxonomy" id="2763503"/>
    <lineage>
        <taxon>Bacteria</taxon>
        <taxon>Bacillati</taxon>
        <taxon>Bacillota</taxon>
        <taxon>Bacilli</taxon>
        <taxon>Bacillales</taxon>
        <taxon>Paenibacillaceae</taxon>
        <taxon>Paenibacillus</taxon>
    </lineage>
</organism>
<keyword evidence="2" id="KW-0472">Membrane</keyword>
<feature type="compositionally biased region" description="Polar residues" evidence="1">
    <location>
        <begin position="13"/>
        <end position="25"/>
    </location>
</feature>
<protein>
    <submittedName>
        <fullName evidence="3">Uncharacterized protein</fullName>
    </submittedName>
</protein>
<dbReference type="RefSeq" id="WP_191203073.1">
    <property type="nucleotide sequence ID" value="NZ_JACXZA010000002.1"/>
</dbReference>
<keyword evidence="2" id="KW-1133">Transmembrane helix</keyword>
<feature type="transmembrane region" description="Helical" evidence="2">
    <location>
        <begin position="44"/>
        <end position="63"/>
    </location>
</feature>
<reference evidence="3 4" key="1">
    <citation type="submission" date="2020-09" db="EMBL/GenBank/DDBJ databases">
        <title>Paenibacillus sp. strain PR3 16S rRNA gene Genome sequencing and assembly.</title>
        <authorList>
            <person name="Kim J."/>
        </authorList>
    </citation>
    <scope>NUCLEOTIDE SEQUENCE [LARGE SCALE GENOMIC DNA]</scope>
    <source>
        <strain evidence="3 4">PR3</strain>
    </source>
</reference>
<gene>
    <name evidence="3" type="ORF">H8B09_08435</name>
</gene>
<keyword evidence="4" id="KW-1185">Reference proteome</keyword>
<dbReference type="EMBL" id="JACXZA010000002">
    <property type="protein sequence ID" value="MBD3918774.1"/>
    <property type="molecule type" value="Genomic_DNA"/>
</dbReference>
<evidence type="ECO:0000313" key="3">
    <source>
        <dbReference type="EMBL" id="MBD3918774.1"/>
    </source>
</evidence>
<evidence type="ECO:0000256" key="2">
    <source>
        <dbReference type="SAM" id="Phobius"/>
    </source>
</evidence>